<evidence type="ECO:0000256" key="6">
    <source>
        <dbReference type="ARBA" id="ARBA00022989"/>
    </source>
</evidence>
<gene>
    <name evidence="10" type="ORF">SLS56_001588</name>
</gene>
<evidence type="ECO:0000313" key="11">
    <source>
        <dbReference type="Proteomes" id="UP001521116"/>
    </source>
</evidence>
<evidence type="ECO:0000256" key="9">
    <source>
        <dbReference type="SAM" id="Phobius"/>
    </source>
</evidence>
<evidence type="ECO:0000313" key="10">
    <source>
        <dbReference type="EMBL" id="KAL1635537.1"/>
    </source>
</evidence>
<comment type="function">
    <text evidence="8">Component of the signal peptidase complex (SPC) which catalyzes the cleavage of N-terminal signal sequences from nascent proteins as they are translocated into the lumen of the endoplasmic reticulum. Enhances the enzymatic activity of SPC and facilitates the interactions between different components of the translocation site.</text>
</comment>
<evidence type="ECO:0000256" key="5">
    <source>
        <dbReference type="ARBA" id="ARBA00022824"/>
    </source>
</evidence>
<sequence>MPEQTKIAVYSIPDLKNTTDDALPNYLNSLKFRQSHKLVDVRLALGYTAVIIAGALFYFDYKFGWDATKAYTGPAVVAYFVLNSAFMYWMYFVEKGLVYSGEKDGNKNSLTNYRGATQLEISSRVEKGLPIYHLTVRFTSSGKKVNSTLWQEIHLSAPFTRWFTSDGFFATKPFQQFIASEIPIVGSTDPDNVVEDIGRGSGSTNEIRVDGTNVQDVLNQLRAGGNTTRKRG</sequence>
<keyword evidence="4 9" id="KW-0812">Transmembrane</keyword>
<dbReference type="PANTHER" id="PTHR13085">
    <property type="entry name" value="MICROSOMAL SIGNAL PEPTIDASE 25 KDA SUBUNIT"/>
    <property type="match status" value="1"/>
</dbReference>
<evidence type="ECO:0000256" key="1">
    <source>
        <dbReference type="ARBA" id="ARBA00004477"/>
    </source>
</evidence>
<evidence type="ECO:0000256" key="8">
    <source>
        <dbReference type="ARBA" id="ARBA00045608"/>
    </source>
</evidence>
<protein>
    <recommendedName>
        <fullName evidence="3">Signal peptidase complex subunit 2</fullName>
    </recommendedName>
</protein>
<proteinExistence type="inferred from homology"/>
<evidence type="ECO:0000256" key="7">
    <source>
        <dbReference type="ARBA" id="ARBA00023136"/>
    </source>
</evidence>
<keyword evidence="11" id="KW-1185">Reference proteome</keyword>
<dbReference type="PANTHER" id="PTHR13085:SF0">
    <property type="entry name" value="SIGNAL PEPTIDASE COMPLEX SUBUNIT 2"/>
    <property type="match status" value="1"/>
</dbReference>
<organism evidence="10 11">
    <name type="scientific">Neofusicoccum ribis</name>
    <dbReference type="NCBI Taxonomy" id="45134"/>
    <lineage>
        <taxon>Eukaryota</taxon>
        <taxon>Fungi</taxon>
        <taxon>Dikarya</taxon>
        <taxon>Ascomycota</taxon>
        <taxon>Pezizomycotina</taxon>
        <taxon>Dothideomycetes</taxon>
        <taxon>Dothideomycetes incertae sedis</taxon>
        <taxon>Botryosphaeriales</taxon>
        <taxon>Botryosphaeriaceae</taxon>
        <taxon>Neofusicoccum</taxon>
    </lineage>
</organism>
<comment type="subcellular location">
    <subcellularLocation>
        <location evidence="1">Endoplasmic reticulum membrane</location>
        <topology evidence="1">Multi-pass membrane protein</topology>
    </subcellularLocation>
</comment>
<feature type="transmembrane region" description="Helical" evidence="9">
    <location>
        <begin position="71"/>
        <end position="93"/>
    </location>
</feature>
<dbReference type="InterPro" id="IPR009582">
    <property type="entry name" value="Spc2/SPCS2"/>
</dbReference>
<reference evidence="10 11" key="1">
    <citation type="submission" date="2024-02" db="EMBL/GenBank/DDBJ databases">
        <title>De novo assembly and annotation of 12 fungi associated with fruit tree decline syndrome in Ontario, Canada.</title>
        <authorList>
            <person name="Sulman M."/>
            <person name="Ellouze W."/>
            <person name="Ilyukhin E."/>
        </authorList>
    </citation>
    <scope>NUCLEOTIDE SEQUENCE [LARGE SCALE GENOMIC DNA]</scope>
    <source>
        <strain evidence="10 11">M1-105</strain>
    </source>
</reference>
<dbReference type="Pfam" id="PF06703">
    <property type="entry name" value="SPC25"/>
    <property type="match status" value="1"/>
</dbReference>
<evidence type="ECO:0000256" key="3">
    <source>
        <dbReference type="ARBA" id="ARBA00017057"/>
    </source>
</evidence>
<comment type="caution">
    <text evidence="10">The sequence shown here is derived from an EMBL/GenBank/DDBJ whole genome shotgun (WGS) entry which is preliminary data.</text>
</comment>
<dbReference type="EMBL" id="JAJVDC020000010">
    <property type="protein sequence ID" value="KAL1635537.1"/>
    <property type="molecule type" value="Genomic_DNA"/>
</dbReference>
<name>A0ABR3T7U1_9PEZI</name>
<feature type="transmembrane region" description="Helical" evidence="9">
    <location>
        <begin position="41"/>
        <end position="59"/>
    </location>
</feature>
<accession>A0ABR3T7U1</accession>
<evidence type="ECO:0000256" key="2">
    <source>
        <dbReference type="ARBA" id="ARBA00007324"/>
    </source>
</evidence>
<keyword evidence="5" id="KW-0256">Endoplasmic reticulum</keyword>
<keyword evidence="6 9" id="KW-1133">Transmembrane helix</keyword>
<keyword evidence="7 9" id="KW-0472">Membrane</keyword>
<dbReference type="Proteomes" id="UP001521116">
    <property type="component" value="Unassembled WGS sequence"/>
</dbReference>
<evidence type="ECO:0000256" key="4">
    <source>
        <dbReference type="ARBA" id="ARBA00022692"/>
    </source>
</evidence>
<comment type="similarity">
    <text evidence="2">Belongs to the SPCS2 family.</text>
</comment>